<gene>
    <name evidence="1" type="ORF">MBBAR_30c00330</name>
</gene>
<organism evidence="1 2">
    <name type="scientific">Methanobrevibacter arboriphilus JCM 13429 = DSM 1125</name>
    <dbReference type="NCBI Taxonomy" id="1300164"/>
    <lineage>
        <taxon>Archaea</taxon>
        <taxon>Methanobacteriati</taxon>
        <taxon>Methanobacteriota</taxon>
        <taxon>Methanomada group</taxon>
        <taxon>Methanobacteria</taxon>
        <taxon>Methanobacteriales</taxon>
        <taxon>Methanobacteriaceae</taxon>
        <taxon>Methanobrevibacter</taxon>
    </lineage>
</organism>
<accession>A0A1V6N0E0</accession>
<comment type="caution">
    <text evidence="1">The sequence shown here is derived from an EMBL/GenBank/DDBJ whole genome shotgun (WGS) entry which is preliminary data.</text>
</comment>
<name>A0A1V6N0E0_METAZ</name>
<dbReference type="EMBL" id="JXMW01000030">
    <property type="protein sequence ID" value="OQD58033.1"/>
    <property type="molecule type" value="Genomic_DNA"/>
</dbReference>
<keyword evidence="2" id="KW-1185">Reference proteome</keyword>
<sequence>MVEDADKKYNFDLEKQTIYLVAGFKASKYYNENL</sequence>
<reference evidence="1 2" key="1">
    <citation type="submission" date="2014-12" db="EMBL/GenBank/DDBJ databases">
        <title>Genome sequence of Methanobrevibacter arboriphilicus DH1, DSM1125.</title>
        <authorList>
            <person name="Poehlein A."/>
            <person name="Thauer R.K."/>
            <person name="Seedorf H."/>
            <person name="Daniel R."/>
        </authorList>
    </citation>
    <scope>NUCLEOTIDE SEQUENCE [LARGE SCALE GENOMIC DNA]</scope>
    <source>
        <strain evidence="1 2">DH1</strain>
    </source>
</reference>
<evidence type="ECO:0000313" key="1">
    <source>
        <dbReference type="EMBL" id="OQD58033.1"/>
    </source>
</evidence>
<protein>
    <submittedName>
        <fullName evidence="1">Uncharacterized protein</fullName>
    </submittedName>
</protein>
<dbReference type="AlphaFoldDB" id="A0A1V6N0E0"/>
<proteinExistence type="predicted"/>
<evidence type="ECO:0000313" key="2">
    <source>
        <dbReference type="Proteomes" id="UP000191661"/>
    </source>
</evidence>
<dbReference type="Proteomes" id="UP000191661">
    <property type="component" value="Unassembled WGS sequence"/>
</dbReference>